<proteinExistence type="predicted"/>
<name>A0A2Z6N1W3_TRISU</name>
<dbReference type="AlphaFoldDB" id="A0A2Z6N1W3"/>
<keyword evidence="2" id="KW-1185">Reference proteome</keyword>
<dbReference type="EMBL" id="DF973413">
    <property type="protein sequence ID" value="GAU29995.1"/>
    <property type="molecule type" value="Genomic_DNA"/>
</dbReference>
<sequence length="261" mass="29397">MSAAALNPLTETIDQVAHIIIDSLHCNITCAYLYQSFEVVVFFWSTATDLWKSHEYVAKAIAQFEVLSQKKHLVTKNDGNFKVVAADEQLTIEVPTIDIEQATDDIVTPTNSSVDGRQHEVPTTAEIEVQSLVSQETHVEPLDSMTLKDVNDEVAQQNLQDPGLQRMDKQMEVSHNDDGEDIITVPATQLVRVVADEEFDDVVQKELEVVKKLWADMVEGKQEQPFTTVVSKSRMKKIKNLARTAGHPYRTRSKDMKSLPY</sequence>
<protein>
    <submittedName>
        <fullName evidence="1">Uncharacterized protein</fullName>
    </submittedName>
</protein>
<dbReference type="Proteomes" id="UP000242715">
    <property type="component" value="Unassembled WGS sequence"/>
</dbReference>
<reference evidence="2" key="1">
    <citation type="journal article" date="2017" name="Front. Plant Sci.">
        <title>Climate Clever Clovers: New Paradigm to Reduce the Environmental Footprint of Ruminants by Breeding Low Methanogenic Forages Utilizing Haplotype Variation.</title>
        <authorList>
            <person name="Kaur P."/>
            <person name="Appels R."/>
            <person name="Bayer P.E."/>
            <person name="Keeble-Gagnere G."/>
            <person name="Wang J."/>
            <person name="Hirakawa H."/>
            <person name="Shirasawa K."/>
            <person name="Vercoe P."/>
            <person name="Stefanova K."/>
            <person name="Durmic Z."/>
            <person name="Nichols P."/>
            <person name="Revell C."/>
            <person name="Isobe S.N."/>
            <person name="Edwards D."/>
            <person name="Erskine W."/>
        </authorList>
    </citation>
    <scope>NUCLEOTIDE SEQUENCE [LARGE SCALE GENOMIC DNA]</scope>
    <source>
        <strain evidence="2">cv. Daliak</strain>
    </source>
</reference>
<evidence type="ECO:0000313" key="2">
    <source>
        <dbReference type="Proteomes" id="UP000242715"/>
    </source>
</evidence>
<evidence type="ECO:0000313" key="1">
    <source>
        <dbReference type="EMBL" id="GAU29995.1"/>
    </source>
</evidence>
<accession>A0A2Z6N1W3</accession>
<organism evidence="1 2">
    <name type="scientific">Trifolium subterraneum</name>
    <name type="common">Subterranean clover</name>
    <dbReference type="NCBI Taxonomy" id="3900"/>
    <lineage>
        <taxon>Eukaryota</taxon>
        <taxon>Viridiplantae</taxon>
        <taxon>Streptophyta</taxon>
        <taxon>Embryophyta</taxon>
        <taxon>Tracheophyta</taxon>
        <taxon>Spermatophyta</taxon>
        <taxon>Magnoliopsida</taxon>
        <taxon>eudicotyledons</taxon>
        <taxon>Gunneridae</taxon>
        <taxon>Pentapetalae</taxon>
        <taxon>rosids</taxon>
        <taxon>fabids</taxon>
        <taxon>Fabales</taxon>
        <taxon>Fabaceae</taxon>
        <taxon>Papilionoideae</taxon>
        <taxon>50 kb inversion clade</taxon>
        <taxon>NPAAA clade</taxon>
        <taxon>Hologalegina</taxon>
        <taxon>IRL clade</taxon>
        <taxon>Trifolieae</taxon>
        <taxon>Trifolium</taxon>
    </lineage>
</organism>
<gene>
    <name evidence="1" type="ORF">TSUD_160800</name>
</gene>